<feature type="compositionally biased region" description="Acidic residues" evidence="2">
    <location>
        <begin position="596"/>
        <end position="615"/>
    </location>
</feature>
<feature type="compositionally biased region" description="Low complexity" evidence="2">
    <location>
        <begin position="1341"/>
        <end position="1350"/>
    </location>
</feature>
<sequence length="1589" mass="177119">MEQFLPSVDEKAKSVREAHRAKQREALRNSEEQLRVTELIQQQRNASEQETSNSLKIREIVRTKLKDFYNDSEYKQLQSANAKLRVELHSIRIALTTAHQALATMEKRHNNKRKELELTELVHDGGERKGFFLGDGAGMGKGRTLAGFIAENYSRGRKKAIWISVSKDLMVDAQRDLTDLGMPALAESAQLLNKVKYKDKIKQDTVLFATYQSLIGKSGKRTRLDQIVEWAGGDDYDGLVLFDECHKAKNLAADPEKPKKSSKTAIAVQELQKLLPNARVVYCSATGVSEPKNMAFMHRLGLWGTGTSFNDFAEYLDFLTGIGNGGSEMYALHLKKQGQLLSRTLSYEGADFQLIEGVMDEKVRVAYEMGTKVFTDLLLLLEMHVLPDKQEYDDARLIRDKFEASGGDGRDPPASEVLDHFYADSDSDYEDEVDVERTERRKNRVRKAKSTKALFFGSHLRFFQALCVCAKVPKAIEVAKQAIKDGNSVVLGLQATGEARTKDAVEGVAANEAGEIELDDYVSAPKETLLRTINFLLTLPPKPSGCMRPSFLPKLRNAGRVKQNRGNRTERNRSNDGSPSLGRGSRKVSKANYADSDSDSDAEDDGASDSDDESIVEAHLASDSDNENLSNDDESEDEQPKCRGTYEWQTIRELLGNPDLAKNIFGDEPLTTKFRKRLERYLTGCEILEPVFTKLNEIEFPTNPLDNLLNELGGPAKVAEMTGRKTRLVRRGGAVVYEKREANGVSLDKLNLEERRAFQAGEKRIAIISEAASTGVSLQADKTKGNTQRRIHITLELPWSADKAVQQLGRTHRSNQASAPIYKFLVSGFGGEARFASAVARRLESLGALTKGDRTATVGEGFGLSSFEFDNNWGRLAVGNLFTALKSLNRHTVLSVSMLQGFEENFTDEVWLQAIEDLDDVIKPTFGDQVAGLTEEVFQSRQRATPGFGTMVELLYADYNYKHNRLKVLRDWEAKSFSRKVTQLDDAESRAAVILQARADGLSACHVIASWVPKMGVVWKDFGGKPNGVAKFLNRILGLPLVQQNILFALFEECVSDVIKIAIEEGKYEVGITTMKGAAIDFHSTPPRSFMMGGKSCPDDIVNVHTVYRDTGISYVSLITRRVELRAAASKEFQGLQTELAKEEHQRRWEDEGFYVSKAALRRTWDKRDPDRFRTSYKCPPKLYYAAPERKRGSQVTMRRLNPATGEDSLNLSNFLDDCIHIRRVPYINEALCELWWKEEYKASDVVENSGIGANISGETKAPLFGRYWGNRRARNRTDFILTGDLCPILSDFVKVHSDLKGLHLKVQNAIGVVRVEAPSKPALSDDFMDVDSDSDDDSNRSANTSASTSAGPAVGTSASFRAEEEMEIEHIMAEFAEMDGDEIIGCNIARNFKGVGIFRGEVVEFDDVHDIWCCLVCGQIFRLPLKSLAKARHLFIHERKFLVKAGFSLKAASSVKTSLVDHSKLGERPRSINDGVLMPKDGHRAHENFELMDPAGSGVDLQPGELVGFKIESRIITHPLSLSVKKKGEEIPQMQQIEVLLSTLASSFHGISRASLVEGGEEAEEAELRGYSVPKKKKVKMEEGERGV</sequence>
<dbReference type="EMBL" id="BRXZ01001307">
    <property type="protein sequence ID" value="GMH67911.1"/>
    <property type="molecule type" value="Genomic_DNA"/>
</dbReference>
<proteinExistence type="inferred from homology"/>
<dbReference type="InterPro" id="IPR027417">
    <property type="entry name" value="P-loop_NTPase"/>
</dbReference>
<feature type="compositionally biased region" description="Basic and acidic residues" evidence="2">
    <location>
        <begin position="8"/>
        <end position="29"/>
    </location>
</feature>
<keyword evidence="5" id="KW-1185">Reference proteome</keyword>
<dbReference type="PANTHER" id="PTHR12706:SF30">
    <property type="entry name" value="PROTEIN STRAWBERRY NOTCH-RELATED"/>
    <property type="match status" value="1"/>
</dbReference>
<feature type="compositionally biased region" description="Acidic residues" evidence="2">
    <location>
        <begin position="624"/>
        <end position="637"/>
    </location>
</feature>
<accession>A0A9W7A8G9</accession>
<dbReference type="InterPro" id="IPR014001">
    <property type="entry name" value="Helicase_ATP-bd"/>
</dbReference>
<dbReference type="Pfam" id="PF13871">
    <property type="entry name" value="Helicase_C_4"/>
    <property type="match status" value="1"/>
</dbReference>
<dbReference type="Proteomes" id="UP001165082">
    <property type="component" value="Unassembled WGS sequence"/>
</dbReference>
<reference evidence="4" key="1">
    <citation type="submission" date="2022-07" db="EMBL/GenBank/DDBJ databases">
        <title>Genome analysis of Parmales, a sister group of diatoms, reveals the evolutionary specialization of diatoms from phago-mixotrophs to photoautotrophs.</title>
        <authorList>
            <person name="Ban H."/>
            <person name="Sato S."/>
            <person name="Yoshikawa S."/>
            <person name="Kazumasa Y."/>
            <person name="Nakamura Y."/>
            <person name="Ichinomiya M."/>
            <person name="Saitoh K."/>
            <person name="Sato N."/>
            <person name="Blanc-Mathieu R."/>
            <person name="Endo H."/>
            <person name="Kuwata A."/>
            <person name="Ogata H."/>
        </authorList>
    </citation>
    <scope>NUCLEOTIDE SEQUENCE</scope>
</reference>
<evidence type="ECO:0000256" key="1">
    <source>
        <dbReference type="ARBA" id="ARBA00006992"/>
    </source>
</evidence>
<dbReference type="InterPro" id="IPR026741">
    <property type="entry name" value="SNO"/>
</dbReference>
<evidence type="ECO:0000259" key="3">
    <source>
        <dbReference type="PROSITE" id="PS51192"/>
    </source>
</evidence>
<dbReference type="GO" id="GO:0005634">
    <property type="term" value="C:nucleus"/>
    <property type="evidence" value="ECO:0007669"/>
    <property type="project" value="TreeGrafter"/>
</dbReference>
<dbReference type="Pfam" id="PF13872">
    <property type="entry name" value="AAA_34"/>
    <property type="match status" value="1"/>
</dbReference>
<feature type="compositionally biased region" description="Acidic residues" evidence="2">
    <location>
        <begin position="1327"/>
        <end position="1337"/>
    </location>
</feature>
<feature type="domain" description="Helicase ATP-binding" evidence="3">
    <location>
        <begin position="122"/>
        <end position="286"/>
    </location>
</feature>
<protein>
    <recommendedName>
        <fullName evidence="3">Helicase ATP-binding domain-containing protein</fullName>
    </recommendedName>
</protein>
<dbReference type="InterPro" id="IPR039187">
    <property type="entry name" value="SNO_AAA"/>
</dbReference>
<dbReference type="InterPro" id="IPR026937">
    <property type="entry name" value="SBNO_Helicase_C_dom"/>
</dbReference>
<dbReference type="PROSITE" id="PS51192">
    <property type="entry name" value="HELICASE_ATP_BIND_1"/>
    <property type="match status" value="1"/>
</dbReference>
<gene>
    <name evidence="4" type="ORF">TrRE_jg8195</name>
</gene>
<dbReference type="GO" id="GO:0042393">
    <property type="term" value="F:histone binding"/>
    <property type="evidence" value="ECO:0007669"/>
    <property type="project" value="TreeGrafter"/>
</dbReference>
<evidence type="ECO:0000313" key="5">
    <source>
        <dbReference type="Proteomes" id="UP001165082"/>
    </source>
</evidence>
<comment type="caution">
    <text evidence="4">The sequence shown here is derived from an EMBL/GenBank/DDBJ whole genome shotgun (WGS) entry which is preliminary data.</text>
</comment>
<organism evidence="4 5">
    <name type="scientific">Triparma retinervis</name>
    <dbReference type="NCBI Taxonomy" id="2557542"/>
    <lineage>
        <taxon>Eukaryota</taxon>
        <taxon>Sar</taxon>
        <taxon>Stramenopiles</taxon>
        <taxon>Ochrophyta</taxon>
        <taxon>Bolidophyceae</taxon>
        <taxon>Parmales</taxon>
        <taxon>Triparmaceae</taxon>
        <taxon>Triparma</taxon>
    </lineage>
</organism>
<evidence type="ECO:0000313" key="4">
    <source>
        <dbReference type="EMBL" id="GMH67911.1"/>
    </source>
</evidence>
<feature type="region of interest" description="Disordered" evidence="2">
    <location>
        <begin position="1325"/>
        <end position="1357"/>
    </location>
</feature>
<dbReference type="PANTHER" id="PTHR12706">
    <property type="entry name" value="STRAWBERRY NOTCH-RELATED"/>
    <property type="match status" value="1"/>
</dbReference>
<feature type="region of interest" description="Disordered" evidence="2">
    <location>
        <begin position="1"/>
        <end position="29"/>
    </location>
</feature>
<dbReference type="GO" id="GO:0006355">
    <property type="term" value="P:regulation of DNA-templated transcription"/>
    <property type="evidence" value="ECO:0007669"/>
    <property type="project" value="InterPro"/>
</dbReference>
<dbReference type="OrthoDB" id="421838at2759"/>
<dbReference type="Gene3D" id="3.40.50.300">
    <property type="entry name" value="P-loop containing nucleotide triphosphate hydrolases"/>
    <property type="match status" value="2"/>
</dbReference>
<dbReference type="SUPFAM" id="SSF52540">
    <property type="entry name" value="P-loop containing nucleoside triphosphate hydrolases"/>
    <property type="match status" value="2"/>
</dbReference>
<feature type="region of interest" description="Disordered" evidence="2">
    <location>
        <begin position="547"/>
        <end position="642"/>
    </location>
</feature>
<comment type="similarity">
    <text evidence="1">Belongs to the SBNO family.</text>
</comment>
<evidence type="ECO:0000256" key="2">
    <source>
        <dbReference type="SAM" id="MobiDB-lite"/>
    </source>
</evidence>
<dbReference type="GO" id="GO:0031490">
    <property type="term" value="F:chromatin DNA binding"/>
    <property type="evidence" value="ECO:0007669"/>
    <property type="project" value="TreeGrafter"/>
</dbReference>
<name>A0A9W7A8G9_9STRA</name>